<dbReference type="EMBL" id="RCBY01000031">
    <property type="protein sequence ID" value="RQH48243.1"/>
    <property type="molecule type" value="Genomic_DNA"/>
</dbReference>
<dbReference type="Proteomes" id="UP000269154">
    <property type="component" value="Unassembled WGS sequence"/>
</dbReference>
<dbReference type="AlphaFoldDB" id="A0A3N6NFI5"/>
<keyword evidence="1" id="KW-0812">Transmembrane</keyword>
<evidence type="ECO:0000313" key="3">
    <source>
        <dbReference type="Proteomes" id="UP000269154"/>
    </source>
</evidence>
<sequence>MRLIYNFYSFPVACCLLPVACCLFPIPYSLFPIPYSLFPIPYSLFPITYSLKHKTLYLINWKTAVCLIMKRQKN</sequence>
<protein>
    <submittedName>
        <fullName evidence="2">Uncharacterized protein</fullName>
    </submittedName>
</protein>
<keyword evidence="1" id="KW-0472">Membrane</keyword>
<comment type="caution">
    <text evidence="2">The sequence shown here is derived from an EMBL/GenBank/DDBJ whole genome shotgun (WGS) entry which is preliminary data.</text>
</comment>
<reference evidence="2 3" key="1">
    <citation type="journal article" date="2018" name="ACS Chem. Biol.">
        <title>Ketoreductase domain dysfunction expands chemodiversity: malyngamide biosynthesis in the cyanobacterium Okeania hirsuta.</title>
        <authorList>
            <person name="Moss N.A."/>
            <person name="Leao T."/>
            <person name="Rankin M."/>
            <person name="McCullough T.M."/>
            <person name="Qu P."/>
            <person name="Korobeynikov A."/>
            <person name="Smith J.L."/>
            <person name="Gerwick L."/>
            <person name="Gerwick W.H."/>
        </authorList>
    </citation>
    <scope>NUCLEOTIDE SEQUENCE [LARGE SCALE GENOMIC DNA]</scope>
    <source>
        <strain evidence="2 3">PAB10Feb10-1</strain>
    </source>
</reference>
<feature type="transmembrane region" description="Helical" evidence="1">
    <location>
        <begin position="32"/>
        <end position="51"/>
    </location>
</feature>
<keyword evidence="3" id="KW-1185">Reference proteome</keyword>
<gene>
    <name evidence="2" type="ORF">D5R40_08030</name>
</gene>
<evidence type="ECO:0000256" key="1">
    <source>
        <dbReference type="SAM" id="Phobius"/>
    </source>
</evidence>
<name>A0A3N6NFI5_9CYAN</name>
<feature type="transmembrane region" description="Helical" evidence="1">
    <location>
        <begin position="7"/>
        <end position="26"/>
    </location>
</feature>
<accession>A0A3N6NFI5</accession>
<evidence type="ECO:0000313" key="2">
    <source>
        <dbReference type="EMBL" id="RQH48243.1"/>
    </source>
</evidence>
<organism evidence="2 3">
    <name type="scientific">Okeania hirsuta</name>
    <dbReference type="NCBI Taxonomy" id="1458930"/>
    <lineage>
        <taxon>Bacteria</taxon>
        <taxon>Bacillati</taxon>
        <taxon>Cyanobacteriota</taxon>
        <taxon>Cyanophyceae</taxon>
        <taxon>Oscillatoriophycideae</taxon>
        <taxon>Oscillatoriales</taxon>
        <taxon>Microcoleaceae</taxon>
        <taxon>Okeania</taxon>
    </lineage>
</organism>
<keyword evidence="1" id="KW-1133">Transmembrane helix</keyword>
<proteinExistence type="predicted"/>